<evidence type="ECO:0000313" key="2">
    <source>
        <dbReference type="Proteomes" id="UP000289650"/>
    </source>
</evidence>
<sequence length="68" mass="8044">MQCVNLCDTFWHALARRHQSPNATGIEMKQEMANLPDANERYMPSKEDYQMNTSETHFALTRQKYINH</sequence>
<dbReference type="Proteomes" id="UP000289650">
    <property type="component" value="Unassembled WGS sequence"/>
</dbReference>
<comment type="caution">
    <text evidence="1">The sequence shown here is derived from an EMBL/GenBank/DDBJ whole genome shotgun (WGS) entry which is preliminary data.</text>
</comment>
<organism evidence="1 2">
    <name type="scientific">Burkholderia stabilis</name>
    <dbReference type="NCBI Taxonomy" id="95485"/>
    <lineage>
        <taxon>Bacteria</taxon>
        <taxon>Pseudomonadati</taxon>
        <taxon>Pseudomonadota</taxon>
        <taxon>Betaproteobacteria</taxon>
        <taxon>Burkholderiales</taxon>
        <taxon>Burkholderiaceae</taxon>
        <taxon>Burkholderia</taxon>
        <taxon>Burkholderia cepacia complex</taxon>
    </lineage>
</organism>
<protein>
    <submittedName>
        <fullName evidence="1">Uncharacterized protein</fullName>
    </submittedName>
</protein>
<proteinExistence type="predicted"/>
<dbReference type="EMBL" id="QWEX01000002">
    <property type="protein sequence ID" value="RXV67948.1"/>
    <property type="molecule type" value="Genomic_DNA"/>
</dbReference>
<reference evidence="1 2" key="1">
    <citation type="submission" date="2018-08" db="EMBL/GenBank/DDBJ databases">
        <title>Mountain-cultivated ginseng endophyte, Burkholderia stabilis and its activity against ginseng root rot disease.</title>
        <authorList>
            <person name="Tapan Kumar M."/>
            <person name="Bae H."/>
            <person name="Shanmugam G."/>
            <person name="Jeon J."/>
        </authorList>
    </citation>
    <scope>NUCLEOTIDE SEQUENCE [LARGE SCALE GENOMIC DNA]</scope>
    <source>
        <strain evidence="1 2">EB159</strain>
    </source>
</reference>
<gene>
    <name evidence="1" type="ORF">D1006_22245</name>
</gene>
<accession>A0A4Q2AEX8</accession>
<evidence type="ECO:0000313" key="1">
    <source>
        <dbReference type="EMBL" id="RXV67948.1"/>
    </source>
</evidence>
<name>A0A4Q2AEX8_9BURK</name>
<dbReference type="AlphaFoldDB" id="A0A4Q2AEX8"/>